<dbReference type="Pfam" id="PF02207">
    <property type="entry name" value="zf-UBR"/>
    <property type="match status" value="1"/>
</dbReference>
<dbReference type="SMART" id="SM00710">
    <property type="entry name" value="PbH1"/>
    <property type="match status" value="20"/>
</dbReference>
<keyword evidence="6" id="KW-0677">Repeat</keyword>
<keyword evidence="8" id="KW-0833">Ubl conjugation pathway</keyword>
<gene>
    <name evidence="17" type="ORF">C7M84_016506</name>
</gene>
<dbReference type="GO" id="GO:0005694">
    <property type="term" value="C:chromosome"/>
    <property type="evidence" value="ECO:0007669"/>
    <property type="project" value="UniProtKB-SubCell"/>
</dbReference>
<comment type="pathway">
    <text evidence="3">Protein modification; protein ubiquitination.</text>
</comment>
<dbReference type="InterPro" id="IPR007742">
    <property type="entry name" value="NosD_dom"/>
</dbReference>
<dbReference type="Pfam" id="PF05048">
    <property type="entry name" value="NosD"/>
    <property type="match status" value="1"/>
</dbReference>
<evidence type="ECO:0000256" key="1">
    <source>
        <dbReference type="ARBA" id="ARBA00004123"/>
    </source>
</evidence>
<sequence length="1292" mass="142209">MSNPTFRTRISQLRKKKITKKKIVRRGNPLNRRNNDDDCEAPLVAGRSALALFGLVGEGAAAAGGAGPSSAPAASSSTHPHHPPYHLRRKSPTHPVSPPTSLGAGAAAASVVATPPTAASAGVSAATAGLPSPATTPVLSPTAAITAATTYSPSMLPARKRPRRTYSTGDSSTGLGCNTSAAPHYLLHELPDEVLITILSYLYERDLCRVAQVCKRFYTLANDNELWKNLYQGLYEYDLPLFNSSPCKFDFVQPEDCDYDNPWKESFKQLYHGVHVRQGYQKHASKITGRSVTYFETIQVAYDYACDYAECPLVLIHSGVYCGEVIVIETNIAFIGAAPGNVAENVILDRESESTVMFMEGAQRAYLGYVTIKFSPPSCTDTMQHHKSYALDIQENCSPTIEHCIIRSCSHYDDCEAPLVAGRSALALFGLVGEGAAAAGGAGPSSAPAASSSTHPHHPPYHLRRNNHTRSITYCCHHRCTHIQPSMLPARKRPRRTYSTGDSSTGLGCNTSAAPHYLLHELPDEVLITILSYLYERDLCRVAQVCKRFYTLANDNELWKNLYQGLYEYDLPLFNSSPCKFDFVQPEDCDYDNPWKESFKQLYHGVHVRQGYQKHASKITGRSVTYFETIQVAYDYACDYAECPLVLIHSGVYCGEVIVIETNIAFIGAAPGNVAENVILDRESESTVMFMEGAQRAYLGYVTIKFSPPSCTDTMQHHKSYALDIQENCSPTIEHCIIRSCSHLGAAVSVSGPGAEPVIRHCEISDCENVGLIVTDRAQGHYEDNEISRNALAGIWVKNFANPIMRRNHIHHGKDVGIFCFDGGLGYFEANDIHNNRIAGFEVKAQANPTVVRCEIHHGQTGGIYVHEQGMGQFIENKIHSNKYAGVWITSNSNPTIRKNEIYNGLQGGVYIFGDGRGLIEHNNIYGNALAGIQIRTNSDPIVRHNKIHDGQHGGIYVHEKGQGLIECNEVYANTLAGVWITTGSSPTLRRNQIHSGKQVGVYFYDNGHGLLEDNNIFSHLYSGVQIRTGSNPIIRRNKIWGGQNGGVLVYNGGLGVLEQNEIFDNAMAGVWIKTDSNPILRRNKIFDGREAGICIFNGGRGVLEENEIFRNAQAGVLISTQSHPTQSHPSLRRNRIYDGLAAGIEITNNATGTLEYNQIFNNRFGGLCLASGVNPIQRGNKIFDNHDAVEKAVSSGQCLYKISSYTSFPMHDFYRCRTCNTTERNAICVNCIKTCHNGHVVEFIRHDRFFCDCGAGTLNNQCQLQGEPTQDTDTLYDSAAPIESQSLMAEV</sequence>
<dbReference type="InterPro" id="IPR006626">
    <property type="entry name" value="PbH1"/>
</dbReference>
<evidence type="ECO:0000256" key="14">
    <source>
        <dbReference type="SAM" id="MobiDB-lite"/>
    </source>
</evidence>
<evidence type="ECO:0000256" key="6">
    <source>
        <dbReference type="ARBA" id="ARBA00022737"/>
    </source>
</evidence>
<dbReference type="Pfam" id="PF13229">
    <property type="entry name" value="Beta_helix"/>
    <property type="match status" value="2"/>
</dbReference>
<keyword evidence="5" id="KW-0479">Metal-binding</keyword>
<comment type="subunit">
    <text evidence="11">Component of the SCF(FBXO11) complex consisting of CUL1, RBX1, SKP1 and FBXO11. Interacts with CIITA.</text>
</comment>
<keyword evidence="4" id="KW-0158">Chromosome</keyword>
<dbReference type="FunFam" id="2.160.20.10:FF:000087">
    <property type="entry name" value="GG17321"/>
    <property type="match status" value="1"/>
</dbReference>
<keyword evidence="18" id="KW-1185">Reference proteome</keyword>
<dbReference type="SMART" id="SM00396">
    <property type="entry name" value="ZnF_UBR1"/>
    <property type="match status" value="1"/>
</dbReference>
<dbReference type="STRING" id="6689.A0A423SMX8"/>
<evidence type="ECO:0000313" key="18">
    <source>
        <dbReference type="Proteomes" id="UP000283509"/>
    </source>
</evidence>
<feature type="domain" description="F-box" evidence="15">
    <location>
        <begin position="184"/>
        <end position="230"/>
    </location>
</feature>
<dbReference type="InterPro" id="IPR011050">
    <property type="entry name" value="Pectin_lyase_fold/virulence"/>
</dbReference>
<dbReference type="PROSITE" id="PS51157">
    <property type="entry name" value="ZF_UBR"/>
    <property type="match status" value="1"/>
</dbReference>
<keyword evidence="9" id="KW-0862">Zinc</keyword>
<dbReference type="OrthoDB" id="427974at2759"/>
<dbReference type="InterPro" id="IPR003126">
    <property type="entry name" value="Znf_UBR"/>
</dbReference>
<evidence type="ECO:0000256" key="5">
    <source>
        <dbReference type="ARBA" id="ARBA00022723"/>
    </source>
</evidence>
<dbReference type="InterPro" id="IPR051550">
    <property type="entry name" value="SCF-Subunits/Alg-Epimerases"/>
</dbReference>
<evidence type="ECO:0000256" key="9">
    <source>
        <dbReference type="ARBA" id="ARBA00022833"/>
    </source>
</evidence>
<dbReference type="InterPro" id="IPR039448">
    <property type="entry name" value="Beta_helix"/>
</dbReference>
<dbReference type="InterPro" id="IPR047504">
    <property type="entry name" value="FBXO11_UBR-box"/>
</dbReference>
<feature type="compositionally biased region" description="Low complexity" evidence="14">
    <location>
        <begin position="444"/>
        <end position="454"/>
    </location>
</feature>
<dbReference type="GO" id="GO:0005634">
    <property type="term" value="C:nucleus"/>
    <property type="evidence" value="ECO:0007669"/>
    <property type="project" value="UniProtKB-SubCell"/>
</dbReference>
<feature type="domain" description="UBR-type" evidence="16">
    <location>
        <begin position="1197"/>
        <end position="1268"/>
    </location>
</feature>
<dbReference type="GO" id="GO:0006511">
    <property type="term" value="P:ubiquitin-dependent protein catabolic process"/>
    <property type="evidence" value="ECO:0007669"/>
    <property type="project" value="TreeGrafter"/>
</dbReference>
<dbReference type="FunFam" id="2.160.20.10:FF:000006">
    <property type="entry name" value="F-box only protein 11"/>
    <property type="match status" value="1"/>
</dbReference>
<dbReference type="GO" id="GO:0042981">
    <property type="term" value="P:regulation of apoptotic process"/>
    <property type="evidence" value="ECO:0007669"/>
    <property type="project" value="TreeGrafter"/>
</dbReference>
<feature type="region of interest" description="Disordered" evidence="14">
    <location>
        <begin position="442"/>
        <end position="463"/>
    </location>
</feature>
<dbReference type="GO" id="GO:0008270">
    <property type="term" value="F:zinc ion binding"/>
    <property type="evidence" value="ECO:0007669"/>
    <property type="project" value="UniProtKB-KW"/>
</dbReference>
<dbReference type="Proteomes" id="UP000283509">
    <property type="component" value="Unassembled WGS sequence"/>
</dbReference>
<dbReference type="NCBIfam" id="TIGR03804">
    <property type="entry name" value="para_beta_helix"/>
    <property type="match status" value="3"/>
</dbReference>
<evidence type="ECO:0000256" key="12">
    <source>
        <dbReference type="ARBA" id="ARBA00068830"/>
    </source>
</evidence>
<feature type="region of interest" description="Disordered" evidence="14">
    <location>
        <begin position="61"/>
        <end position="103"/>
    </location>
</feature>
<dbReference type="SUPFAM" id="SSF51126">
    <property type="entry name" value="Pectin lyase-like"/>
    <property type="match status" value="4"/>
</dbReference>
<evidence type="ECO:0000256" key="8">
    <source>
        <dbReference type="ARBA" id="ARBA00022786"/>
    </source>
</evidence>
<evidence type="ECO:0000256" key="2">
    <source>
        <dbReference type="ARBA" id="ARBA00004286"/>
    </source>
</evidence>
<dbReference type="FunFam" id="2.160.20.10:FF:000005">
    <property type="entry name" value="F-box only protein 11"/>
    <property type="match status" value="1"/>
</dbReference>
<protein>
    <recommendedName>
        <fullName evidence="12">F-box only protein 11</fullName>
    </recommendedName>
</protein>
<accession>A0A423SMX8</accession>
<organism evidence="17 18">
    <name type="scientific">Penaeus vannamei</name>
    <name type="common">Whiteleg shrimp</name>
    <name type="synonym">Litopenaeus vannamei</name>
    <dbReference type="NCBI Taxonomy" id="6689"/>
    <lineage>
        <taxon>Eukaryota</taxon>
        <taxon>Metazoa</taxon>
        <taxon>Ecdysozoa</taxon>
        <taxon>Arthropoda</taxon>
        <taxon>Crustacea</taxon>
        <taxon>Multicrustacea</taxon>
        <taxon>Malacostraca</taxon>
        <taxon>Eumalacostraca</taxon>
        <taxon>Eucarida</taxon>
        <taxon>Decapoda</taxon>
        <taxon>Dendrobranchiata</taxon>
        <taxon>Penaeoidea</taxon>
        <taxon>Penaeidae</taxon>
        <taxon>Penaeus</taxon>
    </lineage>
</organism>
<evidence type="ECO:0000256" key="3">
    <source>
        <dbReference type="ARBA" id="ARBA00004906"/>
    </source>
</evidence>
<feature type="compositionally biased region" description="Low complexity" evidence="14">
    <location>
        <begin position="68"/>
        <end position="78"/>
    </location>
</feature>
<evidence type="ECO:0000256" key="10">
    <source>
        <dbReference type="ARBA" id="ARBA00023242"/>
    </source>
</evidence>
<dbReference type="InterPro" id="IPR022441">
    <property type="entry name" value="Para_beta_helix_rpt-2"/>
</dbReference>
<proteinExistence type="predicted"/>
<keyword evidence="10" id="KW-0539">Nucleus</keyword>
<dbReference type="PROSITE" id="PS50181">
    <property type="entry name" value="FBOX"/>
    <property type="match status" value="2"/>
</dbReference>
<evidence type="ECO:0000259" key="15">
    <source>
        <dbReference type="PROSITE" id="PS50181"/>
    </source>
</evidence>
<dbReference type="InterPro" id="IPR036047">
    <property type="entry name" value="F-box-like_dom_sf"/>
</dbReference>
<dbReference type="PANTHER" id="PTHR22990">
    <property type="entry name" value="F-BOX ONLY PROTEIN"/>
    <property type="match status" value="1"/>
</dbReference>
<reference evidence="17 18" key="2">
    <citation type="submission" date="2019-01" db="EMBL/GenBank/DDBJ databases">
        <title>The decoding of complex shrimp genome reveals the adaptation for benthos swimmer, frequently molting mechanism and breeding impact on genome.</title>
        <authorList>
            <person name="Sun Y."/>
            <person name="Gao Y."/>
            <person name="Yu Y."/>
        </authorList>
    </citation>
    <scope>NUCLEOTIDE SEQUENCE [LARGE SCALE GENOMIC DNA]</scope>
    <source>
        <tissue evidence="17">Muscle</tissue>
    </source>
</reference>
<keyword evidence="7" id="KW-0863">Zinc-finger</keyword>
<dbReference type="CDD" id="cd19676">
    <property type="entry name" value="UBR-box_UBR6_FBXO11"/>
    <property type="match status" value="1"/>
</dbReference>
<dbReference type="Gene3D" id="1.20.1280.50">
    <property type="match status" value="2"/>
</dbReference>
<dbReference type="SUPFAM" id="SSF81383">
    <property type="entry name" value="F-box domain"/>
    <property type="match status" value="2"/>
</dbReference>
<dbReference type="InterPro" id="IPR012334">
    <property type="entry name" value="Pectin_lyas_fold"/>
</dbReference>
<evidence type="ECO:0000256" key="11">
    <source>
        <dbReference type="ARBA" id="ARBA00063474"/>
    </source>
</evidence>
<feature type="compositionally biased region" description="Basic residues" evidence="14">
    <location>
        <begin position="79"/>
        <end position="92"/>
    </location>
</feature>
<dbReference type="InterPro" id="IPR001810">
    <property type="entry name" value="F-box_dom"/>
</dbReference>
<dbReference type="Pfam" id="PF12937">
    <property type="entry name" value="F-box-like"/>
    <property type="match status" value="2"/>
</dbReference>
<dbReference type="EMBL" id="QCYY01003078">
    <property type="protein sequence ID" value="ROT65521.1"/>
    <property type="molecule type" value="Genomic_DNA"/>
</dbReference>
<evidence type="ECO:0000256" key="13">
    <source>
        <dbReference type="PROSITE-ProRule" id="PRU00508"/>
    </source>
</evidence>
<evidence type="ECO:0000313" key="17">
    <source>
        <dbReference type="EMBL" id="ROT65521.1"/>
    </source>
</evidence>
<dbReference type="SMART" id="SM00722">
    <property type="entry name" value="CASH"/>
    <property type="match status" value="3"/>
</dbReference>
<dbReference type="PANTHER" id="PTHR22990:SF20">
    <property type="entry name" value="F-BOX ONLY PROTEIN 11"/>
    <property type="match status" value="1"/>
</dbReference>
<dbReference type="InterPro" id="IPR006633">
    <property type="entry name" value="Carb-bd_sugar_hydrolysis-dom"/>
</dbReference>
<dbReference type="SMART" id="SM00256">
    <property type="entry name" value="FBOX"/>
    <property type="match status" value="2"/>
</dbReference>
<feature type="domain" description="F-box" evidence="15">
    <location>
        <begin position="516"/>
        <end position="562"/>
    </location>
</feature>
<evidence type="ECO:0000256" key="7">
    <source>
        <dbReference type="ARBA" id="ARBA00022771"/>
    </source>
</evidence>
<reference evidence="17 18" key="1">
    <citation type="submission" date="2018-04" db="EMBL/GenBank/DDBJ databases">
        <authorList>
            <person name="Zhang X."/>
            <person name="Yuan J."/>
            <person name="Li F."/>
            <person name="Xiang J."/>
        </authorList>
    </citation>
    <scope>NUCLEOTIDE SEQUENCE [LARGE SCALE GENOMIC DNA]</scope>
    <source>
        <tissue evidence="17">Muscle</tissue>
    </source>
</reference>
<feature type="zinc finger region" description="UBR-type" evidence="13">
    <location>
        <begin position="1197"/>
        <end position="1268"/>
    </location>
</feature>
<name>A0A423SMX8_PENVA</name>
<comment type="subcellular location">
    <subcellularLocation>
        <location evidence="2">Chromosome</location>
    </subcellularLocation>
    <subcellularLocation>
        <location evidence="1">Nucleus</location>
    </subcellularLocation>
</comment>
<evidence type="ECO:0000259" key="16">
    <source>
        <dbReference type="PROSITE" id="PS51157"/>
    </source>
</evidence>
<evidence type="ECO:0000256" key="4">
    <source>
        <dbReference type="ARBA" id="ARBA00022454"/>
    </source>
</evidence>
<comment type="caution">
    <text evidence="17">The sequence shown here is derived from an EMBL/GenBank/DDBJ whole genome shotgun (WGS) entry which is preliminary data.</text>
</comment>
<dbReference type="FunFam" id="1.20.1280.50:FF:000003">
    <property type="entry name" value="F-box only protein 11"/>
    <property type="match status" value="2"/>
</dbReference>
<dbReference type="Gene3D" id="2.160.20.10">
    <property type="entry name" value="Single-stranded right-handed beta-helix, Pectin lyase-like"/>
    <property type="match status" value="3"/>
</dbReference>